<evidence type="ECO:0000256" key="1">
    <source>
        <dbReference type="SAM" id="SignalP"/>
    </source>
</evidence>
<reference evidence="2" key="1">
    <citation type="submission" date="2021-01" db="EMBL/GenBank/DDBJ databases">
        <authorList>
            <person name="Corre E."/>
            <person name="Pelletier E."/>
            <person name="Niang G."/>
            <person name="Scheremetjew M."/>
            <person name="Finn R."/>
            <person name="Kale V."/>
            <person name="Holt S."/>
            <person name="Cochrane G."/>
            <person name="Meng A."/>
            <person name="Brown T."/>
            <person name="Cohen L."/>
        </authorList>
    </citation>
    <scope>NUCLEOTIDE SEQUENCE</scope>
    <source>
        <strain evidence="2">CCMP3105</strain>
    </source>
</reference>
<dbReference type="PANTHER" id="PTHR34496">
    <property type="entry name" value="GLCNAC TRANSFERASE-RELATED"/>
    <property type="match status" value="1"/>
</dbReference>
<protein>
    <submittedName>
        <fullName evidence="2">Uncharacterized protein</fullName>
    </submittedName>
</protein>
<gene>
    <name evidence="2" type="ORF">AMON00008_LOCUS43183</name>
</gene>
<dbReference type="AlphaFoldDB" id="A0A7S4S0C5"/>
<evidence type="ECO:0000313" key="2">
    <source>
        <dbReference type="EMBL" id="CAE4630639.1"/>
    </source>
</evidence>
<feature type="signal peptide" evidence="1">
    <location>
        <begin position="1"/>
        <end position="23"/>
    </location>
</feature>
<feature type="chain" id="PRO_5030723338" evidence="1">
    <location>
        <begin position="24"/>
        <end position="482"/>
    </location>
</feature>
<name>A0A7S4S0C5_9DINO</name>
<sequence length="482" mass="52994">MFRRQRLSHCSLLLACRLRLSTAGVARPEVCEGRPDASPGGLSLLQERVSTRDPGFPRGALDVEAGWNDLNIVLDEGKWFKIPEPFFKEGGAKPHPPRMNLSDVSVRSNVSIVVLVAALRETRTVHTLEDLFAKAHNPSRVFVGVVQQNSRDDEDVVEGLCKRLGTPLERRPPFAHAHRRTPGEDDWGQKRFTPESLAACGPAARVRVYRMDAGEAAGPVYARAQQRRLLSPGKGLEDFCLQIDAHAVFAPGWDTQLLGEFAQTENEYAVLSTYPTDAATALPDGTFPNSNGHWEMPHICTAQILQPGVVRNDQASAVANLQRPALGKFWAAGLSFSRCHAERDVPSDPSLKQIFNGEEFSRGARLWTNGYDFYSLARPVLGVYYGGKKGSKGGWSHDFVEEAASDGRLRRLLCQDGSVPPEALRGFDLGTRRRFEDYVALTGVDCRSRSAKGTPCGVAKWTAWRPGSDPPYEALRGAPPPI</sequence>
<dbReference type="PANTHER" id="PTHR34496:SF6">
    <property type="entry name" value="GLYCOSYLTRANSFERASE 2-LIKE DOMAIN-CONTAINING PROTEIN"/>
    <property type="match status" value="1"/>
</dbReference>
<proteinExistence type="predicted"/>
<accession>A0A7S4S0C5</accession>
<keyword evidence="1" id="KW-0732">Signal</keyword>
<dbReference type="InterPro" id="IPR021067">
    <property type="entry name" value="Glycosyltransferase"/>
</dbReference>
<organism evidence="2">
    <name type="scientific">Alexandrium monilatum</name>
    <dbReference type="NCBI Taxonomy" id="311494"/>
    <lineage>
        <taxon>Eukaryota</taxon>
        <taxon>Sar</taxon>
        <taxon>Alveolata</taxon>
        <taxon>Dinophyceae</taxon>
        <taxon>Gonyaulacales</taxon>
        <taxon>Pyrocystaceae</taxon>
        <taxon>Alexandrium</taxon>
    </lineage>
</organism>
<dbReference type="EMBL" id="HBNR01061316">
    <property type="protein sequence ID" value="CAE4630639.1"/>
    <property type="molecule type" value="Transcribed_RNA"/>
</dbReference>
<dbReference type="Pfam" id="PF11397">
    <property type="entry name" value="GlcNAc"/>
    <property type="match status" value="1"/>
</dbReference>